<protein>
    <submittedName>
        <fullName evidence="2">Heterokaryon incompatibility protein-domain-containing protein</fullName>
    </submittedName>
</protein>
<dbReference type="InterPro" id="IPR052895">
    <property type="entry name" value="HetReg/Transcr_Mod"/>
</dbReference>
<gene>
    <name evidence="2" type="ORF">BKA59DRAFT_549681</name>
</gene>
<reference evidence="2" key="1">
    <citation type="journal article" date="2021" name="Nat. Commun.">
        <title>Genetic determinants of endophytism in the Arabidopsis root mycobiome.</title>
        <authorList>
            <person name="Mesny F."/>
            <person name="Miyauchi S."/>
            <person name="Thiergart T."/>
            <person name="Pickel B."/>
            <person name="Atanasova L."/>
            <person name="Karlsson M."/>
            <person name="Huettel B."/>
            <person name="Barry K.W."/>
            <person name="Haridas S."/>
            <person name="Chen C."/>
            <person name="Bauer D."/>
            <person name="Andreopoulos W."/>
            <person name="Pangilinan J."/>
            <person name="LaButti K."/>
            <person name="Riley R."/>
            <person name="Lipzen A."/>
            <person name="Clum A."/>
            <person name="Drula E."/>
            <person name="Henrissat B."/>
            <person name="Kohler A."/>
            <person name="Grigoriev I.V."/>
            <person name="Martin F.M."/>
            <person name="Hacquard S."/>
        </authorList>
    </citation>
    <scope>NUCLEOTIDE SEQUENCE</scope>
    <source>
        <strain evidence="2">MPI-SDFR-AT-0068</strain>
    </source>
</reference>
<keyword evidence="3" id="KW-1185">Reference proteome</keyword>
<dbReference type="PANTHER" id="PTHR24148">
    <property type="entry name" value="ANKYRIN REPEAT DOMAIN-CONTAINING PROTEIN 39 HOMOLOG-RELATED"/>
    <property type="match status" value="1"/>
</dbReference>
<dbReference type="Proteomes" id="UP000813427">
    <property type="component" value="Unassembled WGS sequence"/>
</dbReference>
<feature type="domain" description="Heterokaryon incompatibility" evidence="1">
    <location>
        <begin position="46"/>
        <end position="214"/>
    </location>
</feature>
<evidence type="ECO:0000313" key="3">
    <source>
        <dbReference type="Proteomes" id="UP000813427"/>
    </source>
</evidence>
<evidence type="ECO:0000313" key="2">
    <source>
        <dbReference type="EMBL" id="KAH7233408.1"/>
    </source>
</evidence>
<evidence type="ECO:0000259" key="1">
    <source>
        <dbReference type="Pfam" id="PF06985"/>
    </source>
</evidence>
<sequence length="702" mass="78554">MDAPMIYSESLGTDSLRLATITINSDEIPSLTLTTFEFSSPTRPEFHALSYTWNPPYAGDPSRYTEEDMRDILLNGSKFSVMPNLYDAFFQLHRSCPDMPFWIDALCINQNDLQERKLQVGIMDQIFGGASRVIVWLGKPTPKTELSLKTVERLASVGFTVSKRIVREQKYHHTHSLEDMKDVYGLEPLSLDEADALITLFRSRWFARQWVIQEVALAKEIDVVCNDMTVPFDKIGVTALFLHFSGLLMAISSKLVSVGKDSQLLDKTHLFQAERTLVVREWCKGERSEIADELPLIDFTAGVVEGVPAPGQTKESMVGIVLLKLLLWIVGYDATDRRDTIYGLGGILSHVAKLQGLDSIPQRLQPNYQLDTATVLHNAATEILLSTGSLALLGVVKDESLRETPGLPSWVPDYTPSLVLNPMAGPNFKSLGKFDASQSLDTAKYKVDFHVDGNVLHARGFPLGRIKATGECFKTMFTGKLTECTAMLIDVDETYRFTNQPFEEAFWRTLIFDQDLSDRPAKIPTTEHFQHMVLVLIIGQMNKAFESGGADAIEAFLKTFGAMDELHAKHPKQSPFYSSAYFASCARKFGYLPEKGDDKRLAYDELLTWLGMLQKDALYLLTLLSTTLSTRRPAVTEQGHFACIFQASLVGDEIWVMSGCPTPLVLRKKGQQYSLVGEAYVHGVMHGEAVNEDSKWEDLEIV</sequence>
<dbReference type="OrthoDB" id="4476201at2759"/>
<dbReference type="EMBL" id="JAGPXF010000008">
    <property type="protein sequence ID" value="KAH7233408.1"/>
    <property type="molecule type" value="Genomic_DNA"/>
</dbReference>
<dbReference type="InterPro" id="IPR010730">
    <property type="entry name" value="HET"/>
</dbReference>
<proteinExistence type="predicted"/>
<organism evidence="2 3">
    <name type="scientific">Fusarium tricinctum</name>
    <dbReference type="NCBI Taxonomy" id="61284"/>
    <lineage>
        <taxon>Eukaryota</taxon>
        <taxon>Fungi</taxon>
        <taxon>Dikarya</taxon>
        <taxon>Ascomycota</taxon>
        <taxon>Pezizomycotina</taxon>
        <taxon>Sordariomycetes</taxon>
        <taxon>Hypocreomycetidae</taxon>
        <taxon>Hypocreales</taxon>
        <taxon>Nectriaceae</taxon>
        <taxon>Fusarium</taxon>
        <taxon>Fusarium tricinctum species complex</taxon>
    </lineage>
</organism>
<comment type="caution">
    <text evidence="2">The sequence shown here is derived from an EMBL/GenBank/DDBJ whole genome shotgun (WGS) entry which is preliminary data.</text>
</comment>
<dbReference type="PANTHER" id="PTHR24148:SF73">
    <property type="entry name" value="HET DOMAIN PROTEIN (AFU_ORTHOLOGUE AFUA_8G01020)"/>
    <property type="match status" value="1"/>
</dbReference>
<dbReference type="Pfam" id="PF06985">
    <property type="entry name" value="HET"/>
    <property type="match status" value="1"/>
</dbReference>
<dbReference type="Pfam" id="PF26639">
    <property type="entry name" value="Het-6_barrel"/>
    <property type="match status" value="1"/>
</dbReference>
<dbReference type="AlphaFoldDB" id="A0A8K0RLP0"/>
<accession>A0A8K0RLP0</accession>
<name>A0A8K0RLP0_9HYPO</name>